<dbReference type="Proteomes" id="UP000600547">
    <property type="component" value="Unassembled WGS sequence"/>
</dbReference>
<name>A0A8H9GSQ9_9DEIO</name>
<evidence type="ECO:0008006" key="3">
    <source>
        <dbReference type="Google" id="ProtNLM"/>
    </source>
</evidence>
<dbReference type="Pfam" id="PF11367">
    <property type="entry name" value="Tail_completion_gp17"/>
    <property type="match status" value="1"/>
</dbReference>
<evidence type="ECO:0000313" key="2">
    <source>
        <dbReference type="Proteomes" id="UP000600547"/>
    </source>
</evidence>
<comment type="caution">
    <text evidence="1">The sequence shown here is derived from an EMBL/GenBank/DDBJ whole genome shotgun (WGS) entry which is preliminary data.</text>
</comment>
<sequence>MLDQITARLKAALPKAVPVLQPHEVLMPAQWQEETPDGEIRPGGERGLHVYLRQKAPQGYVQLYHDRTNLKLNLTDVGQVQVDVYASTAALASALANAVRADLDGTPTHPTPFQFASRTTDEQADFTRVVLTFETRAIGV</sequence>
<accession>A0A8H9GSQ9</accession>
<dbReference type="AlphaFoldDB" id="A0A8H9GSQ9"/>
<organism evidence="1 2">
    <name type="scientific">Deinococcus arenae</name>
    <dbReference type="NCBI Taxonomy" id="1452751"/>
    <lineage>
        <taxon>Bacteria</taxon>
        <taxon>Thermotogati</taxon>
        <taxon>Deinococcota</taxon>
        <taxon>Deinococci</taxon>
        <taxon>Deinococcales</taxon>
        <taxon>Deinococcaceae</taxon>
        <taxon>Deinococcus</taxon>
    </lineage>
</organism>
<keyword evidence="2" id="KW-1185">Reference proteome</keyword>
<gene>
    <name evidence="1" type="ORF">GCM10008956_39030</name>
</gene>
<reference evidence="2" key="1">
    <citation type="journal article" date="2019" name="Int. J. Syst. Evol. Microbiol.">
        <title>The Global Catalogue of Microorganisms (GCM) 10K type strain sequencing project: providing services to taxonomists for standard genome sequencing and annotation.</title>
        <authorList>
            <consortium name="The Broad Institute Genomics Platform"/>
            <consortium name="The Broad Institute Genome Sequencing Center for Infectious Disease"/>
            <person name="Wu L."/>
            <person name="Ma J."/>
        </authorList>
    </citation>
    <scope>NUCLEOTIDE SEQUENCE [LARGE SCALE GENOMIC DNA]</scope>
    <source>
        <strain evidence="2">JCM 31047</strain>
    </source>
</reference>
<dbReference type="RefSeq" id="WP_189062869.1">
    <property type="nucleotide sequence ID" value="NZ_BMQG01000030.1"/>
</dbReference>
<protein>
    <recommendedName>
        <fullName evidence="3">DUF3168 domain-containing protein</fullName>
    </recommendedName>
</protein>
<dbReference type="EMBL" id="BMQG01000030">
    <property type="protein sequence ID" value="GGM59565.1"/>
    <property type="molecule type" value="Genomic_DNA"/>
</dbReference>
<dbReference type="InterPro" id="IPR021508">
    <property type="entry name" value="Gp17-like"/>
</dbReference>
<proteinExistence type="predicted"/>
<evidence type="ECO:0000313" key="1">
    <source>
        <dbReference type="EMBL" id="GGM59565.1"/>
    </source>
</evidence>